<evidence type="ECO:0000313" key="1">
    <source>
        <dbReference type="EMBL" id="QJB46165.1"/>
    </source>
</evidence>
<dbReference type="RefSeq" id="WP_168633343.1">
    <property type="nucleotide sequence ID" value="NZ_CP051206.1"/>
</dbReference>
<name>A0A6H2C2V7_DOLFA</name>
<dbReference type="Pfam" id="PF09912">
    <property type="entry name" value="DUF2141"/>
    <property type="match status" value="1"/>
</dbReference>
<reference evidence="1 2" key="2">
    <citation type="submission" date="2020-04" db="EMBL/GenBank/DDBJ databases">
        <authorList>
            <person name="Fomenkov A."/>
            <person name="Anton B.P."/>
            <person name="Roberts R.J."/>
        </authorList>
    </citation>
    <scope>NUCLEOTIDE SEQUENCE [LARGE SCALE GENOMIC DNA]</scope>
    <source>
        <strain evidence="1 2">CCAP 1403/13f</strain>
    </source>
</reference>
<dbReference type="KEGG" id="dfs:HGD76_20295"/>
<protein>
    <submittedName>
        <fullName evidence="1">DUF2141 domain-containing protein</fullName>
    </submittedName>
</protein>
<dbReference type="EMBL" id="CP051206">
    <property type="protein sequence ID" value="QJB46165.1"/>
    <property type="molecule type" value="Genomic_DNA"/>
</dbReference>
<accession>A0A6H2C2V7</accession>
<sequence length="163" mass="17640">MKQQLNIALGQASSRGLILLLPILGNFLFLASAKADLTSSLTIEVEGLKNKSGQICATLFDQSKGFPGDSKKAWQSECTKITEMPQKLIFKDLKPGNYAVALIHDANGNSNLDTNSFGMPTEGFGFSQNPEVLTGPPKFNDSAVTVSKTNTDIKIKMKYFFGS</sequence>
<gene>
    <name evidence="1" type="ORF">HGD76_20295</name>
</gene>
<organism evidence="1 2">
    <name type="scientific">Dolichospermum flos-aquae CCAP 1403/13F</name>
    <dbReference type="NCBI Taxonomy" id="315271"/>
    <lineage>
        <taxon>Bacteria</taxon>
        <taxon>Bacillati</taxon>
        <taxon>Cyanobacteriota</taxon>
        <taxon>Cyanophyceae</taxon>
        <taxon>Nostocales</taxon>
        <taxon>Aphanizomenonaceae</taxon>
        <taxon>Dolichospermum</taxon>
    </lineage>
</organism>
<dbReference type="Proteomes" id="UP000502433">
    <property type="component" value="Chromosome"/>
</dbReference>
<evidence type="ECO:0000313" key="2">
    <source>
        <dbReference type="Proteomes" id="UP000502433"/>
    </source>
</evidence>
<reference evidence="1 2" key="1">
    <citation type="submission" date="2020-04" db="EMBL/GenBank/DDBJ databases">
        <title>Genome-Wide Identification of 5-Methylcytosine Sites in Bacterial Genomes By High-Throughput Sequencing of MspJI Restriction Fragments.</title>
        <authorList>
            <person name="Wu V."/>
        </authorList>
    </citation>
    <scope>NUCLEOTIDE SEQUENCE [LARGE SCALE GENOMIC DNA]</scope>
    <source>
        <strain evidence="1 2">CCAP 1403/13f</strain>
    </source>
</reference>
<dbReference type="AlphaFoldDB" id="A0A6H2C2V7"/>
<dbReference type="InterPro" id="IPR018673">
    <property type="entry name" value="DUF2141"/>
</dbReference>
<proteinExistence type="predicted"/>